<dbReference type="PROSITE" id="PS51192">
    <property type="entry name" value="HELICASE_ATP_BIND_1"/>
    <property type="match status" value="1"/>
</dbReference>
<feature type="region of interest" description="Disordered" evidence="16">
    <location>
        <begin position="503"/>
        <end position="523"/>
    </location>
</feature>
<gene>
    <name evidence="19" type="primary">recG</name>
    <name evidence="19" type="ORF">ACFO9E_28520</name>
</gene>
<dbReference type="InterPro" id="IPR012340">
    <property type="entry name" value="NA-bd_OB-fold"/>
</dbReference>
<evidence type="ECO:0000259" key="17">
    <source>
        <dbReference type="PROSITE" id="PS51192"/>
    </source>
</evidence>
<evidence type="ECO:0000256" key="9">
    <source>
        <dbReference type="ARBA" id="ARBA00023172"/>
    </source>
</evidence>
<comment type="catalytic activity">
    <reaction evidence="12 15">
        <text>Couples ATP hydrolysis with the unwinding of duplex DNA by translocating in the 3'-5' direction.</text>
        <dbReference type="EC" id="5.6.2.4"/>
    </reaction>
</comment>
<evidence type="ECO:0000256" key="4">
    <source>
        <dbReference type="ARBA" id="ARBA00022763"/>
    </source>
</evidence>
<feature type="domain" description="Helicase ATP-binding" evidence="17">
    <location>
        <begin position="284"/>
        <end position="457"/>
    </location>
</feature>
<dbReference type="InterPro" id="IPR011545">
    <property type="entry name" value="DEAD/DEAH_box_helicase_dom"/>
</dbReference>
<dbReference type="SMART" id="SM00487">
    <property type="entry name" value="DEXDc"/>
    <property type="match status" value="1"/>
</dbReference>
<proteinExistence type="inferred from homology"/>
<accession>A0ABV9GF65</accession>
<dbReference type="Pfam" id="PF00270">
    <property type="entry name" value="DEAD"/>
    <property type="match status" value="1"/>
</dbReference>
<comment type="similarity">
    <text evidence="1 15">Belongs to the helicase family. RecG subfamily.</text>
</comment>
<dbReference type="SUPFAM" id="SSF50249">
    <property type="entry name" value="Nucleic acid-binding proteins"/>
    <property type="match status" value="1"/>
</dbReference>
<keyword evidence="11" id="KW-0413">Isomerase</keyword>
<dbReference type="PANTHER" id="PTHR47964:SF1">
    <property type="entry name" value="ATP-DEPENDENT DNA HELICASE HOMOLOG RECG, CHLOROPLASTIC"/>
    <property type="match status" value="1"/>
</dbReference>
<dbReference type="EMBL" id="JBHSFE010000027">
    <property type="protein sequence ID" value="MFC4611692.1"/>
    <property type="molecule type" value="Genomic_DNA"/>
</dbReference>
<dbReference type="GO" id="GO:0016787">
    <property type="term" value="F:hydrolase activity"/>
    <property type="evidence" value="ECO:0007669"/>
    <property type="project" value="UniProtKB-KW"/>
</dbReference>
<dbReference type="InterPro" id="IPR045562">
    <property type="entry name" value="RecG_dom3_C"/>
</dbReference>
<comment type="function">
    <text evidence="15">Plays a critical role in recombination and DNA repair. Helps process Holliday junction intermediates to mature products by catalyzing branch migration. Has replication fork regression activity, unwinds stalled or blocked replication forks to make a HJ that can be resolved. Has a DNA unwinding activity characteristic of a DNA helicase with 3'-5' polarity.</text>
</comment>
<dbReference type="SUPFAM" id="SSF52540">
    <property type="entry name" value="P-loop containing nucleoside triphosphate hydrolases"/>
    <property type="match status" value="2"/>
</dbReference>
<dbReference type="CDD" id="cd17992">
    <property type="entry name" value="DEXHc_RecG"/>
    <property type="match status" value="1"/>
</dbReference>
<dbReference type="Gene3D" id="2.40.50.140">
    <property type="entry name" value="Nucleic acid-binding proteins"/>
    <property type="match status" value="1"/>
</dbReference>
<dbReference type="NCBIfam" id="NF008167">
    <property type="entry name" value="PRK10917.2-1"/>
    <property type="match status" value="1"/>
</dbReference>
<evidence type="ECO:0000313" key="19">
    <source>
        <dbReference type="EMBL" id="MFC4611692.1"/>
    </source>
</evidence>
<evidence type="ECO:0000256" key="5">
    <source>
        <dbReference type="ARBA" id="ARBA00022801"/>
    </source>
</evidence>
<dbReference type="InterPro" id="IPR014001">
    <property type="entry name" value="Helicase_ATP-bd"/>
</dbReference>
<protein>
    <recommendedName>
        <fullName evidence="2 15">ATP-dependent DNA helicase RecG</fullName>
        <ecNumber evidence="13 15">5.6.2.4</ecNumber>
    </recommendedName>
</protein>
<keyword evidence="6 15" id="KW-0347">Helicase</keyword>
<dbReference type="Gene3D" id="3.40.50.300">
    <property type="entry name" value="P-loop containing nucleotide triphosphate hydrolases"/>
    <property type="match status" value="2"/>
</dbReference>
<evidence type="ECO:0000313" key="20">
    <source>
        <dbReference type="Proteomes" id="UP001595993"/>
    </source>
</evidence>
<keyword evidence="3 15" id="KW-0547">Nucleotide-binding</keyword>
<dbReference type="InterPro" id="IPR047112">
    <property type="entry name" value="RecG/Mfd"/>
</dbReference>
<evidence type="ECO:0000256" key="6">
    <source>
        <dbReference type="ARBA" id="ARBA00022806"/>
    </source>
</evidence>
<keyword evidence="10 15" id="KW-0234">DNA repair</keyword>
<dbReference type="CDD" id="cd04488">
    <property type="entry name" value="RecG_wedge_OBF"/>
    <property type="match status" value="1"/>
</dbReference>
<sequence>MDRVPALDEPLKNTLGAATAKVMAEHLDLHTVGDLLHHYPRRYEERGQLTRLADLPLDEDVTVVAQVADSRVLKFNHGRGQRLEITLTDGSGRLQLVFFGRGIHKPHKDLLPGSRGMFAGKVSVFNHKLQLAHPTYVPLGADSGDDAVDAFAGKLIPIYPACKGLESWKITKALDAVLPRAVEAVDPLPPALREGRGFASLPEALLKIHRPDTRADIEDARQRLKWDEAFVLQVALARRRYDDTQLPAVARRPRPDGLLDTFDAKLPFTLTEGQQKVSKEIFDDLATEHPMHRLLQGEVGSGKTMVALRAMLAVVDSGGQAAMLAPTEVLAQQHHRSITEMMGELAEGGMLGGAEHATKVVLLTGSMGAAARRHALLDLVTGEAGIVIGTHALIEDKVQFHDLGLVVVDEQHRFGVEQRDALRSKGKQPPHLLVMTATPIPRTVAMTVFGDLETSVLDQLPAGRLPIASHVVPAQDKPHFLARAWERVREEVENGHQAYVVCPRIGDGEDDPKKKTAEDEAEKRPPLAVIEIAEKLARGPLSGLRVEVLHGRMQPDDKDDVMRRFTAGDVDVLVATTVIEVGVNVPNATAMVIMDADRFGVSQLHQLRGRVGRGSAPGLCLLVTEMPEASPARARLGAVAATLDGFELSRIDLEQRREGDVLGQAQSGVRSSLRMLTVIEDEEIIAAAREEAVVIVAEDPDLERLPELRTALDALLDTEREQYLDKG</sequence>
<dbReference type="Pfam" id="PF00271">
    <property type="entry name" value="Helicase_C"/>
    <property type="match status" value="1"/>
</dbReference>
<evidence type="ECO:0000256" key="7">
    <source>
        <dbReference type="ARBA" id="ARBA00022840"/>
    </source>
</evidence>
<dbReference type="SMART" id="SM00490">
    <property type="entry name" value="HELICc"/>
    <property type="match status" value="1"/>
</dbReference>
<name>A0ABV9GF65_9ACTN</name>
<evidence type="ECO:0000256" key="15">
    <source>
        <dbReference type="RuleBase" id="RU363016"/>
    </source>
</evidence>
<organism evidence="19 20">
    <name type="scientific">Streptomyces maoxianensis</name>
    <dbReference type="NCBI Taxonomy" id="1459942"/>
    <lineage>
        <taxon>Bacteria</taxon>
        <taxon>Bacillati</taxon>
        <taxon>Actinomycetota</taxon>
        <taxon>Actinomycetes</taxon>
        <taxon>Kitasatosporales</taxon>
        <taxon>Streptomycetaceae</taxon>
        <taxon>Streptomyces</taxon>
    </lineage>
</organism>
<evidence type="ECO:0000256" key="3">
    <source>
        <dbReference type="ARBA" id="ARBA00022741"/>
    </source>
</evidence>
<dbReference type="PANTHER" id="PTHR47964">
    <property type="entry name" value="ATP-DEPENDENT DNA HELICASE HOMOLOG RECG, CHLOROPLASTIC"/>
    <property type="match status" value="1"/>
</dbReference>
<keyword evidence="4 15" id="KW-0227">DNA damage</keyword>
<reference evidence="20" key="1">
    <citation type="journal article" date="2019" name="Int. J. Syst. Evol. Microbiol.">
        <title>The Global Catalogue of Microorganisms (GCM) 10K type strain sequencing project: providing services to taxonomists for standard genome sequencing and annotation.</title>
        <authorList>
            <consortium name="The Broad Institute Genomics Platform"/>
            <consortium name="The Broad Institute Genome Sequencing Center for Infectious Disease"/>
            <person name="Wu L."/>
            <person name="Ma J."/>
        </authorList>
    </citation>
    <scope>NUCLEOTIDE SEQUENCE [LARGE SCALE GENOMIC DNA]</scope>
    <source>
        <strain evidence="20">CGMCC 4.7139</strain>
    </source>
</reference>
<dbReference type="GO" id="GO:0003678">
    <property type="term" value="F:DNA helicase activity"/>
    <property type="evidence" value="ECO:0007669"/>
    <property type="project" value="UniProtKB-EC"/>
</dbReference>
<evidence type="ECO:0000256" key="1">
    <source>
        <dbReference type="ARBA" id="ARBA00007504"/>
    </source>
</evidence>
<dbReference type="InterPro" id="IPR033454">
    <property type="entry name" value="RecG_wedge"/>
</dbReference>
<keyword evidence="20" id="KW-1185">Reference proteome</keyword>
<evidence type="ECO:0000256" key="10">
    <source>
        <dbReference type="ARBA" id="ARBA00023204"/>
    </source>
</evidence>
<evidence type="ECO:0000256" key="2">
    <source>
        <dbReference type="ARBA" id="ARBA00017846"/>
    </source>
</evidence>
<evidence type="ECO:0000256" key="8">
    <source>
        <dbReference type="ARBA" id="ARBA00023125"/>
    </source>
</evidence>
<evidence type="ECO:0000256" key="16">
    <source>
        <dbReference type="SAM" id="MobiDB-lite"/>
    </source>
</evidence>
<dbReference type="EC" id="5.6.2.4" evidence="13 15"/>
<dbReference type="RefSeq" id="WP_381201074.1">
    <property type="nucleotide sequence ID" value="NZ_JBHSFE010000027.1"/>
</dbReference>
<dbReference type="NCBIfam" id="TIGR00643">
    <property type="entry name" value="recG"/>
    <property type="match status" value="1"/>
</dbReference>
<dbReference type="InterPro" id="IPR001650">
    <property type="entry name" value="Helicase_C-like"/>
</dbReference>
<dbReference type="Pfam" id="PF17191">
    <property type="entry name" value="RecG_wedge"/>
    <property type="match status" value="1"/>
</dbReference>
<evidence type="ECO:0000259" key="18">
    <source>
        <dbReference type="PROSITE" id="PS51194"/>
    </source>
</evidence>
<keyword evidence="8" id="KW-0238">DNA-binding</keyword>
<evidence type="ECO:0000256" key="11">
    <source>
        <dbReference type="ARBA" id="ARBA00023235"/>
    </source>
</evidence>
<evidence type="ECO:0000256" key="14">
    <source>
        <dbReference type="ARBA" id="ARBA00048988"/>
    </source>
</evidence>
<keyword evidence="5 15" id="KW-0378">Hydrolase</keyword>
<dbReference type="NCBIfam" id="NF008168">
    <property type="entry name" value="PRK10917.2-2"/>
    <property type="match status" value="1"/>
</dbReference>
<feature type="domain" description="Helicase C-terminal" evidence="18">
    <location>
        <begin position="480"/>
        <end position="654"/>
    </location>
</feature>
<keyword evidence="9 15" id="KW-0233">DNA recombination</keyword>
<keyword evidence="7 15" id="KW-0067">ATP-binding</keyword>
<evidence type="ECO:0000256" key="12">
    <source>
        <dbReference type="ARBA" id="ARBA00034617"/>
    </source>
</evidence>
<evidence type="ECO:0000256" key="13">
    <source>
        <dbReference type="ARBA" id="ARBA00034808"/>
    </source>
</evidence>
<dbReference type="InterPro" id="IPR027417">
    <property type="entry name" value="P-loop_NTPase"/>
</dbReference>
<comment type="caution">
    <text evidence="19">The sequence shown here is derived from an EMBL/GenBank/DDBJ whole genome shotgun (WGS) entry which is preliminary data.</text>
</comment>
<comment type="catalytic activity">
    <reaction evidence="14 15">
        <text>ATP + H2O = ADP + phosphate + H(+)</text>
        <dbReference type="Rhea" id="RHEA:13065"/>
        <dbReference type="ChEBI" id="CHEBI:15377"/>
        <dbReference type="ChEBI" id="CHEBI:15378"/>
        <dbReference type="ChEBI" id="CHEBI:30616"/>
        <dbReference type="ChEBI" id="CHEBI:43474"/>
        <dbReference type="ChEBI" id="CHEBI:456216"/>
        <dbReference type="EC" id="5.6.2.4"/>
    </reaction>
</comment>
<dbReference type="Proteomes" id="UP001595993">
    <property type="component" value="Unassembled WGS sequence"/>
</dbReference>
<dbReference type="Pfam" id="PF19833">
    <property type="entry name" value="RecG_dom3_C"/>
    <property type="match status" value="1"/>
</dbReference>
<feature type="compositionally biased region" description="Basic and acidic residues" evidence="16">
    <location>
        <begin position="511"/>
        <end position="523"/>
    </location>
</feature>
<dbReference type="PROSITE" id="PS51194">
    <property type="entry name" value="HELICASE_CTER"/>
    <property type="match status" value="1"/>
</dbReference>
<dbReference type="InterPro" id="IPR004609">
    <property type="entry name" value="ATP-dep_DNA_helicase_RecG"/>
</dbReference>